<dbReference type="GO" id="GO:0006412">
    <property type="term" value="P:translation"/>
    <property type="evidence" value="ECO:0007669"/>
    <property type="project" value="InterPro"/>
</dbReference>
<dbReference type="InterPro" id="IPR010979">
    <property type="entry name" value="Ribosomal_uS13-like_H2TH"/>
</dbReference>
<dbReference type="FunFam" id="1.10.8.50:FF:000001">
    <property type="entry name" value="30S ribosomal protein S13"/>
    <property type="match status" value="1"/>
</dbReference>
<dbReference type="InterPro" id="IPR001892">
    <property type="entry name" value="Ribosomal_uS13"/>
</dbReference>
<dbReference type="STRING" id="578462.A0A0L0RXX7"/>
<sequence>MLHLLGVNLPDRKKVPVSLSYFFGVGRKLGEQICHQLSIHPACKLQDLTDAQINQLGELLNKMTLEGDLKREIKNRVLHHRQIGTVTGKKFELGLPVRGQRTRTNARTANKLNRRWLAKDYSTMTAPRPLPTPLATIPAPHHMPLAARAMPVMAHMLNFLKRV</sequence>
<comment type="similarity">
    <text evidence="1">Belongs to the universal ribosomal protein uS13 family.</text>
</comment>
<dbReference type="GO" id="GO:0003735">
    <property type="term" value="F:structural constituent of ribosome"/>
    <property type="evidence" value="ECO:0007669"/>
    <property type="project" value="InterPro"/>
</dbReference>
<evidence type="ECO:0000256" key="3">
    <source>
        <dbReference type="ARBA" id="ARBA00023274"/>
    </source>
</evidence>
<dbReference type="Gene3D" id="4.10.910.10">
    <property type="entry name" value="30s ribosomal protein s13, domain 2"/>
    <property type="match status" value="1"/>
</dbReference>
<dbReference type="PROSITE" id="PS50159">
    <property type="entry name" value="RIBOSOMAL_S13_2"/>
    <property type="match status" value="1"/>
</dbReference>
<dbReference type="Gene3D" id="1.10.8.50">
    <property type="match status" value="1"/>
</dbReference>
<dbReference type="eggNOG" id="KOG3311">
    <property type="taxonomic scope" value="Eukaryota"/>
</dbReference>
<dbReference type="Proteomes" id="UP000054350">
    <property type="component" value="Unassembled WGS sequence"/>
</dbReference>
<accession>A0A0L0RXX7</accession>
<dbReference type="PANTHER" id="PTHR10871">
    <property type="entry name" value="30S RIBOSOMAL PROTEIN S13/40S RIBOSOMAL PROTEIN S18"/>
    <property type="match status" value="1"/>
</dbReference>
<keyword evidence="2 4" id="KW-0689">Ribosomal protein</keyword>
<dbReference type="Pfam" id="PF00416">
    <property type="entry name" value="Ribosomal_S13"/>
    <property type="match status" value="1"/>
</dbReference>
<proteinExistence type="inferred from homology"/>
<dbReference type="OrthoDB" id="525520at2759"/>
<evidence type="ECO:0000256" key="1">
    <source>
        <dbReference type="ARBA" id="ARBA00008080"/>
    </source>
</evidence>
<dbReference type="EMBL" id="GG745328">
    <property type="protein sequence ID" value="KNE54949.1"/>
    <property type="molecule type" value="Genomic_DNA"/>
</dbReference>
<reference evidence="4 5" key="1">
    <citation type="submission" date="2009-11" db="EMBL/GenBank/DDBJ databases">
        <title>Annotation of Allomyces macrogynus ATCC 38327.</title>
        <authorList>
            <consortium name="The Broad Institute Genome Sequencing Platform"/>
            <person name="Russ C."/>
            <person name="Cuomo C."/>
            <person name="Burger G."/>
            <person name="Gray M.W."/>
            <person name="Holland P.W.H."/>
            <person name="King N."/>
            <person name="Lang F.B.F."/>
            <person name="Roger A.J."/>
            <person name="Ruiz-Trillo I."/>
            <person name="Young S.K."/>
            <person name="Zeng Q."/>
            <person name="Gargeya S."/>
            <person name="Fitzgerald M."/>
            <person name="Haas B."/>
            <person name="Abouelleil A."/>
            <person name="Alvarado L."/>
            <person name="Arachchi H.M."/>
            <person name="Berlin A."/>
            <person name="Chapman S.B."/>
            <person name="Gearin G."/>
            <person name="Goldberg J."/>
            <person name="Griggs A."/>
            <person name="Gujja S."/>
            <person name="Hansen M."/>
            <person name="Heiman D."/>
            <person name="Howarth C."/>
            <person name="Larimer J."/>
            <person name="Lui A."/>
            <person name="MacDonald P.J.P."/>
            <person name="McCowen C."/>
            <person name="Montmayeur A."/>
            <person name="Murphy C."/>
            <person name="Neiman D."/>
            <person name="Pearson M."/>
            <person name="Priest M."/>
            <person name="Roberts A."/>
            <person name="Saif S."/>
            <person name="Shea T."/>
            <person name="Sisk P."/>
            <person name="Stolte C."/>
            <person name="Sykes S."/>
            <person name="Wortman J."/>
            <person name="Nusbaum C."/>
            <person name="Birren B."/>
        </authorList>
    </citation>
    <scope>NUCLEOTIDE SEQUENCE [LARGE SCALE GENOMIC DNA]</scope>
    <source>
        <strain evidence="4 5">ATCC 38327</strain>
    </source>
</reference>
<evidence type="ECO:0000313" key="4">
    <source>
        <dbReference type="EMBL" id="KNE54949.1"/>
    </source>
</evidence>
<evidence type="ECO:0000256" key="2">
    <source>
        <dbReference type="ARBA" id="ARBA00022980"/>
    </source>
</evidence>
<protein>
    <submittedName>
        <fullName evidence="4">30S ribosomal protein S13</fullName>
    </submittedName>
</protein>
<dbReference type="PANTHER" id="PTHR10871:SF1">
    <property type="entry name" value="SMALL RIBOSOMAL SUBUNIT PROTEIN US13M"/>
    <property type="match status" value="1"/>
</dbReference>
<dbReference type="AlphaFoldDB" id="A0A0L0RXX7"/>
<dbReference type="HAMAP" id="MF_01315">
    <property type="entry name" value="Ribosomal_uS13"/>
    <property type="match status" value="1"/>
</dbReference>
<dbReference type="OMA" id="CARVQIH"/>
<dbReference type="InterPro" id="IPR027437">
    <property type="entry name" value="Rbsml_uS13_C"/>
</dbReference>
<gene>
    <name evidence="4" type="ORF">AMAG_00890</name>
</gene>
<dbReference type="GO" id="GO:0005739">
    <property type="term" value="C:mitochondrion"/>
    <property type="evidence" value="ECO:0007669"/>
    <property type="project" value="TreeGrafter"/>
</dbReference>
<dbReference type="SUPFAM" id="SSF46946">
    <property type="entry name" value="S13-like H2TH domain"/>
    <property type="match status" value="1"/>
</dbReference>
<reference evidence="5" key="2">
    <citation type="submission" date="2009-11" db="EMBL/GenBank/DDBJ databases">
        <title>The Genome Sequence of Allomyces macrogynus strain ATCC 38327.</title>
        <authorList>
            <consortium name="The Broad Institute Genome Sequencing Platform"/>
            <person name="Russ C."/>
            <person name="Cuomo C."/>
            <person name="Shea T."/>
            <person name="Young S.K."/>
            <person name="Zeng Q."/>
            <person name="Koehrsen M."/>
            <person name="Haas B."/>
            <person name="Borodovsky M."/>
            <person name="Guigo R."/>
            <person name="Alvarado L."/>
            <person name="Berlin A."/>
            <person name="Borenstein D."/>
            <person name="Chen Z."/>
            <person name="Engels R."/>
            <person name="Freedman E."/>
            <person name="Gellesch M."/>
            <person name="Goldberg J."/>
            <person name="Griggs A."/>
            <person name="Gujja S."/>
            <person name="Heiman D."/>
            <person name="Hepburn T."/>
            <person name="Howarth C."/>
            <person name="Jen D."/>
            <person name="Larson L."/>
            <person name="Lewis B."/>
            <person name="Mehta T."/>
            <person name="Park D."/>
            <person name="Pearson M."/>
            <person name="Roberts A."/>
            <person name="Saif S."/>
            <person name="Shenoy N."/>
            <person name="Sisk P."/>
            <person name="Stolte C."/>
            <person name="Sykes S."/>
            <person name="Walk T."/>
            <person name="White J."/>
            <person name="Yandava C."/>
            <person name="Burger G."/>
            <person name="Gray M.W."/>
            <person name="Holland P.W.H."/>
            <person name="King N."/>
            <person name="Lang F.B.F."/>
            <person name="Roger A.J."/>
            <person name="Ruiz-Trillo I."/>
            <person name="Lander E."/>
            <person name="Nusbaum C."/>
        </authorList>
    </citation>
    <scope>NUCLEOTIDE SEQUENCE [LARGE SCALE GENOMIC DNA]</scope>
    <source>
        <strain evidence="5">ATCC 38327</strain>
    </source>
</reference>
<dbReference type="GO" id="GO:0015935">
    <property type="term" value="C:small ribosomal subunit"/>
    <property type="evidence" value="ECO:0007669"/>
    <property type="project" value="TreeGrafter"/>
</dbReference>
<name>A0A0L0RXX7_ALLM3</name>
<keyword evidence="5" id="KW-1185">Reference proteome</keyword>
<evidence type="ECO:0000313" key="5">
    <source>
        <dbReference type="Proteomes" id="UP000054350"/>
    </source>
</evidence>
<keyword evidence="3" id="KW-0687">Ribonucleoprotein</keyword>
<dbReference type="VEuPathDB" id="FungiDB:AMAG_00890"/>
<organism evidence="4 5">
    <name type="scientific">Allomyces macrogynus (strain ATCC 38327)</name>
    <name type="common">Allomyces javanicus var. macrogynus</name>
    <dbReference type="NCBI Taxonomy" id="578462"/>
    <lineage>
        <taxon>Eukaryota</taxon>
        <taxon>Fungi</taxon>
        <taxon>Fungi incertae sedis</taxon>
        <taxon>Blastocladiomycota</taxon>
        <taxon>Blastocladiomycetes</taxon>
        <taxon>Blastocladiales</taxon>
        <taxon>Blastocladiaceae</taxon>
        <taxon>Allomyces</taxon>
    </lineage>
</organism>
<dbReference type="GO" id="GO:0003723">
    <property type="term" value="F:RNA binding"/>
    <property type="evidence" value="ECO:0007669"/>
    <property type="project" value="InterPro"/>
</dbReference>